<dbReference type="InterPro" id="IPR027417">
    <property type="entry name" value="P-loop_NTPase"/>
</dbReference>
<feature type="domain" description="DNA2/NAM7 helicase-like C-terminal" evidence="3">
    <location>
        <begin position="1451"/>
        <end position="1700"/>
    </location>
</feature>
<feature type="compositionally biased region" description="Low complexity" evidence="1">
    <location>
        <begin position="247"/>
        <end position="263"/>
    </location>
</feature>
<feature type="region of interest" description="Disordered" evidence="1">
    <location>
        <begin position="1"/>
        <end position="21"/>
    </location>
</feature>
<evidence type="ECO:0000313" key="5">
    <source>
        <dbReference type="Proteomes" id="UP000613740"/>
    </source>
</evidence>
<dbReference type="EMBL" id="JAEHOD010000077">
    <property type="protein sequence ID" value="KAG2430776.1"/>
    <property type="molecule type" value="Genomic_DNA"/>
</dbReference>
<feature type="domain" description="DNA2/NAM7 helicase helicase" evidence="2">
    <location>
        <begin position="1340"/>
        <end position="1419"/>
    </location>
</feature>
<dbReference type="Pfam" id="PF13087">
    <property type="entry name" value="AAA_12"/>
    <property type="match status" value="1"/>
</dbReference>
<feature type="compositionally biased region" description="Basic residues" evidence="1">
    <location>
        <begin position="1429"/>
        <end position="1442"/>
    </location>
</feature>
<feature type="compositionally biased region" description="Low complexity" evidence="1">
    <location>
        <begin position="974"/>
        <end position="989"/>
    </location>
</feature>
<feature type="compositionally biased region" description="Gly residues" evidence="1">
    <location>
        <begin position="1595"/>
        <end position="1614"/>
    </location>
</feature>
<feature type="compositionally biased region" description="Pro residues" evidence="1">
    <location>
        <begin position="96"/>
        <end position="119"/>
    </location>
</feature>
<feature type="compositionally biased region" description="Low complexity" evidence="1">
    <location>
        <begin position="304"/>
        <end position="327"/>
    </location>
</feature>
<feature type="compositionally biased region" description="Low complexity" evidence="1">
    <location>
        <begin position="1842"/>
        <end position="1860"/>
    </location>
</feature>
<feature type="compositionally biased region" description="Acidic residues" evidence="1">
    <location>
        <begin position="1870"/>
        <end position="1882"/>
    </location>
</feature>
<organism evidence="4 5">
    <name type="scientific">Chlamydomonas schloesseri</name>
    <dbReference type="NCBI Taxonomy" id="2026947"/>
    <lineage>
        <taxon>Eukaryota</taxon>
        <taxon>Viridiplantae</taxon>
        <taxon>Chlorophyta</taxon>
        <taxon>core chlorophytes</taxon>
        <taxon>Chlorophyceae</taxon>
        <taxon>CS clade</taxon>
        <taxon>Chlamydomonadales</taxon>
        <taxon>Chlamydomonadaceae</taxon>
        <taxon>Chlamydomonas</taxon>
    </lineage>
</organism>
<dbReference type="InterPro" id="IPR041679">
    <property type="entry name" value="DNA2/NAM7-like_C"/>
</dbReference>
<feature type="region of interest" description="Disordered" evidence="1">
    <location>
        <begin position="1223"/>
        <end position="1248"/>
    </location>
</feature>
<feature type="compositionally biased region" description="Low complexity" evidence="1">
    <location>
        <begin position="442"/>
        <end position="461"/>
    </location>
</feature>
<feature type="compositionally biased region" description="Polar residues" evidence="1">
    <location>
        <begin position="1820"/>
        <end position="1831"/>
    </location>
</feature>
<feature type="compositionally biased region" description="Gly residues" evidence="1">
    <location>
        <begin position="1111"/>
        <end position="1126"/>
    </location>
</feature>
<dbReference type="GO" id="GO:0004386">
    <property type="term" value="F:helicase activity"/>
    <property type="evidence" value="ECO:0007669"/>
    <property type="project" value="InterPro"/>
</dbReference>
<proteinExistence type="predicted"/>
<dbReference type="Pfam" id="PF13086">
    <property type="entry name" value="AAA_11"/>
    <property type="match status" value="1"/>
</dbReference>
<feature type="compositionally biased region" description="Acidic residues" evidence="1">
    <location>
        <begin position="1145"/>
        <end position="1156"/>
    </location>
</feature>
<feature type="region of interest" description="Disordered" evidence="1">
    <location>
        <begin position="201"/>
        <end position="412"/>
    </location>
</feature>
<evidence type="ECO:0000313" key="4">
    <source>
        <dbReference type="EMBL" id="KAG2430776.1"/>
    </source>
</evidence>
<feature type="region of interest" description="Disordered" evidence="1">
    <location>
        <begin position="1576"/>
        <end position="1647"/>
    </location>
</feature>
<feature type="region of interest" description="Disordered" evidence="1">
    <location>
        <begin position="1726"/>
        <end position="1748"/>
    </location>
</feature>
<dbReference type="Proteomes" id="UP000613740">
    <property type="component" value="Unassembled WGS sequence"/>
</dbReference>
<feature type="region of interest" description="Disordered" evidence="1">
    <location>
        <begin position="1027"/>
        <end position="1059"/>
    </location>
</feature>
<feature type="compositionally biased region" description="Gly residues" evidence="1">
    <location>
        <begin position="1622"/>
        <end position="1645"/>
    </location>
</feature>
<evidence type="ECO:0008006" key="6">
    <source>
        <dbReference type="Google" id="ProtNLM"/>
    </source>
</evidence>
<feature type="compositionally biased region" description="Polar residues" evidence="1">
    <location>
        <begin position="121"/>
        <end position="137"/>
    </location>
</feature>
<dbReference type="CDD" id="cd18808">
    <property type="entry name" value="SF1_C_Upf1"/>
    <property type="match status" value="1"/>
</dbReference>
<feature type="compositionally biased region" description="Gly residues" evidence="1">
    <location>
        <begin position="1030"/>
        <end position="1042"/>
    </location>
</feature>
<feature type="compositionally biased region" description="Gly residues" evidence="1">
    <location>
        <begin position="600"/>
        <end position="627"/>
    </location>
</feature>
<feature type="compositionally biased region" description="Low complexity" evidence="1">
    <location>
        <begin position="359"/>
        <end position="378"/>
    </location>
</feature>
<evidence type="ECO:0000256" key="1">
    <source>
        <dbReference type="SAM" id="MobiDB-lite"/>
    </source>
</evidence>
<dbReference type="SUPFAM" id="SSF52540">
    <property type="entry name" value="P-loop containing nucleoside triphosphate hydrolases"/>
    <property type="match status" value="1"/>
</dbReference>
<keyword evidence="5" id="KW-1185">Reference proteome</keyword>
<feature type="compositionally biased region" description="Acidic residues" evidence="1">
    <location>
        <begin position="928"/>
        <end position="940"/>
    </location>
</feature>
<dbReference type="PANTHER" id="PTHR10887">
    <property type="entry name" value="DNA2/NAM7 HELICASE FAMILY"/>
    <property type="match status" value="1"/>
</dbReference>
<protein>
    <recommendedName>
        <fullName evidence="6">AAA+ ATPase domain-containing protein</fullName>
    </recommendedName>
</protein>
<feature type="compositionally biased region" description="Polar residues" evidence="1">
    <location>
        <begin position="157"/>
        <end position="180"/>
    </location>
</feature>
<sequence length="1882" mass="189663">MHRNSPASLLLSTSSRPPHETALSSLGLAGRGAIWVWVTSGKCIMARGCLQQGRKINGSATGSHSSSTSAGNGARPQPSPRQGRAARIALQRRKPQPPPNQQASPPPSHWPAAPTPPVGPQATTTASAPDSRSSHLGQQGWAGANSHTSKHPGVTAGGSSCSGVQSSAWGTAPTKWQEQQPPAKRPCVEVWADFAAQAAGEVGDGGDKLDGEELGLDDTADPDAAWGVPGKRDPNRRNGGGYATCDSAGRAAPPSAQAAAVAAARRRWGADPDPEVEPSASSGGGARATAGAGGWGAQQPSPPRQQQYQQYQHQHQQRQQLGHQQHVQHSRPTNEQLHLHHPHQHQQQDQHQWGQGPGASAPAATRPLAAAAPAAAAANRDGAWEELLGGLDGDADGEQQLCGHGPGARQAPARTGAWIQQAQLEPRAPGHMVQAAANARWQAPQPQMAQLQRQQHAQQGGAPPGPAAGPRGAAPVPWKPPQPTPPTGGATSVAVTQGRSLTPRAGGDGGIGPGTSGFSALALPPLHSPAVPQRLVAIPAAFSGPEHYRSTLIAALVEEINLRLGESAQQFFGIARRLLATSGGGSGGASSGGGGYGGNAGGGGAGRGDGGGRGVGGGQQQGRGMLGRGQLAAASVAGGGGAGFGRLPPMQQGAELEKACSHSHVPYFATCTLNMWVNRPDGGGGSGGGFGKKRKGGGGGGAGRKGWGKGGDSDGDDGDDGPSTSAPVKVSYYLIVPNVRNRVKHSRRHDLWVISSDPLLQGGGLINSGGGSSGGAPGTRPGGWRAVCRSVWHGPDRDGKFEVEMLTAPPPGCTRSQTVYALRGPEVQSEVLMVQMLETMGPAPAAIGAGVAATAAAAVAAARAGGTTGQQHHLLPLLRHLLALQPPEKPLDLAAVAGAGAEAGAGGAPGRAFKKPRVQQAVGTDAAGGEDEDADGESGDADGQKQEAAEEEDAAGSGQQGQPPGKGGRSKTKAATAVGTGGSCSTSGGFDPAAIAREHIARHRLNADQARVLMHCAAWFMPHPASSPRAGGGGTSNVGTGVGARSSSAVQGRGGKAKRKHVGTAATACGAKAGNGVDELEVELGLGDNDNSVDDLLGDSDDAGDFMGAPGHAGGAGGRPGGGSANAGGKTSTQARQARRRCVLEDEDEEDDEVEADEKGGGEQAADAAAAAVAAAAPPALEVPAPVCLVHGPFGSGKSSLLVALILMLVRLGAAQAEALHQQQRQRAASSTSAGRKRGATAGSGTGTAAPPPLVRVLLASHTNVAVDRVLIGLQDAGFGDFLRLGSVDRIAKPVLHRSLRAGGDDGGRGDAAAELRRALKDASPADAAYINAELAALAAGAEKLRRRALRTCPVVGATICSLLQPSSEDHMGGGFTVVVLDECSQMTEPLCLVPLLRARARFLVAAGDPQQLPPVIASPASLTAPHHQPNHPAHHHQARQRQAHADSLLRPLFVRLSQLGHVPHLLSYQYRCHPRLSSIANAAFYEGRLRDGITPADRPPLLPRLPPLVFVESGGQAAVDAYTRSSYNTQEAQLVSRVVAVLLEQGVSADEVGVICFYRAQVAAIRRALQQAGPVTATAGRGGGGSSTSSRGLGRAGAGGAGGGGGAHGGEAGGDQDDGPAAGGGGDCDGGAGAAGGGGGGGRDSGQVQVATVDSFQGAEKEVIILATTVSRVADFASDAKRLNVALTRGRRHLLVVGCPGALCQTSRVFEGIIRTCQDAMRRPALGVPPPSLPASGGQDPRAAAAGSSGDALYVSGTGLLRLLEGVAAASDQHPSGALQPPEASPAGRTGWAAAPAHAGTSLRSVGGCGGTGSDGASWTQQAQYEQPRTGSAGCAGANTVPAGQVQHQGQQAPQLQGVSSAASHWQDNGEEADGELFDDI</sequence>
<feature type="compositionally biased region" description="Pro residues" evidence="1">
    <location>
        <begin position="477"/>
        <end position="486"/>
    </location>
</feature>
<feature type="compositionally biased region" description="Gly residues" evidence="1">
    <location>
        <begin position="282"/>
        <end position="296"/>
    </location>
</feature>
<feature type="region of interest" description="Disordered" evidence="1">
    <location>
        <begin position="438"/>
        <end position="493"/>
    </location>
</feature>
<dbReference type="PANTHER" id="PTHR10887:SF518">
    <property type="entry name" value="RNA HELICASE NONSENSE MRNA REDUCING FACTOR"/>
    <property type="match status" value="1"/>
</dbReference>
<dbReference type="InterPro" id="IPR047187">
    <property type="entry name" value="SF1_C_Upf1"/>
</dbReference>
<dbReference type="InterPro" id="IPR041677">
    <property type="entry name" value="DNA2/NAM7_AAA_11"/>
</dbReference>
<feature type="compositionally biased region" description="Low complexity" evidence="1">
    <location>
        <begin position="57"/>
        <end position="74"/>
    </location>
</feature>
<evidence type="ECO:0000259" key="3">
    <source>
        <dbReference type="Pfam" id="PF13087"/>
    </source>
</evidence>
<evidence type="ECO:0000259" key="2">
    <source>
        <dbReference type="Pfam" id="PF13086"/>
    </source>
</evidence>
<feature type="region of interest" description="Disordered" evidence="1">
    <location>
        <begin position="1773"/>
        <end position="1882"/>
    </location>
</feature>
<dbReference type="OrthoDB" id="6513042at2759"/>
<reference evidence="4" key="1">
    <citation type="journal article" date="2020" name="bioRxiv">
        <title>Comparative genomics of Chlamydomonas.</title>
        <authorList>
            <person name="Craig R.J."/>
            <person name="Hasan A.R."/>
            <person name="Ness R.W."/>
            <person name="Keightley P.D."/>
        </authorList>
    </citation>
    <scope>NUCLEOTIDE SEQUENCE</scope>
    <source>
        <strain evidence="4">CCAP 11/173</strain>
    </source>
</reference>
<feature type="compositionally biased region" description="Acidic residues" evidence="1">
    <location>
        <begin position="212"/>
        <end position="221"/>
    </location>
</feature>
<feature type="region of interest" description="Disordered" evidence="1">
    <location>
        <begin position="600"/>
        <end position="630"/>
    </location>
</feature>
<feature type="region of interest" description="Disordered" evidence="1">
    <location>
        <begin position="1421"/>
        <end position="1442"/>
    </location>
</feature>
<dbReference type="Gene3D" id="3.40.50.300">
    <property type="entry name" value="P-loop containing nucleotide triphosphate hydrolases"/>
    <property type="match status" value="2"/>
</dbReference>
<feature type="region of interest" description="Disordered" evidence="1">
    <location>
        <begin position="1091"/>
        <end position="1167"/>
    </location>
</feature>
<feature type="region of interest" description="Disordered" evidence="1">
    <location>
        <begin position="55"/>
        <end position="185"/>
    </location>
</feature>
<feature type="region of interest" description="Disordered" evidence="1">
    <location>
        <begin position="901"/>
        <end position="989"/>
    </location>
</feature>
<comment type="caution">
    <text evidence="4">The sequence shown here is derived from an EMBL/GenBank/DDBJ whole genome shotgun (WGS) entry which is preliminary data.</text>
</comment>
<feature type="compositionally biased region" description="Gly residues" evidence="1">
    <location>
        <begin position="697"/>
        <end position="710"/>
    </location>
</feature>
<feature type="region of interest" description="Disordered" evidence="1">
    <location>
        <begin position="683"/>
        <end position="726"/>
    </location>
</feature>
<gene>
    <name evidence="4" type="ORF">HYH02_013615</name>
</gene>
<name>A0A835T389_9CHLO</name>
<feature type="compositionally biased region" description="Polar residues" evidence="1">
    <location>
        <begin position="1"/>
        <end position="16"/>
    </location>
</feature>
<dbReference type="InterPro" id="IPR045055">
    <property type="entry name" value="DNA2/NAM7-like"/>
</dbReference>
<feature type="compositionally biased region" description="Acidic residues" evidence="1">
    <location>
        <begin position="1091"/>
        <end position="1104"/>
    </location>
</feature>
<accession>A0A835T389</accession>